<evidence type="ECO:0000259" key="2">
    <source>
        <dbReference type="PROSITE" id="PS50004"/>
    </source>
</evidence>
<protein>
    <recommendedName>
        <fullName evidence="6">C2 domain-containing protein</fullName>
    </recommendedName>
</protein>
<organism evidence="4 5">
    <name type="scientific">Thecamonas trahens ATCC 50062</name>
    <dbReference type="NCBI Taxonomy" id="461836"/>
    <lineage>
        <taxon>Eukaryota</taxon>
        <taxon>Apusozoa</taxon>
        <taxon>Apusomonadida</taxon>
        <taxon>Apusomonadidae</taxon>
        <taxon>Thecamonas</taxon>
    </lineage>
</organism>
<dbReference type="SUPFAM" id="SSF48350">
    <property type="entry name" value="GTPase activation domain, GAP"/>
    <property type="match status" value="1"/>
</dbReference>
<dbReference type="Proteomes" id="UP000054408">
    <property type="component" value="Unassembled WGS sequence"/>
</dbReference>
<dbReference type="InterPro" id="IPR023152">
    <property type="entry name" value="RasGAP_CS"/>
</dbReference>
<feature type="domain" description="Ras-GAP" evidence="3">
    <location>
        <begin position="371"/>
        <end position="567"/>
    </location>
</feature>
<dbReference type="SUPFAM" id="SSF49562">
    <property type="entry name" value="C2 domain (Calcium/lipid-binding domain, CaLB)"/>
    <property type="match status" value="2"/>
</dbReference>
<dbReference type="OrthoDB" id="1562946at2759"/>
<dbReference type="PANTHER" id="PTHR10194">
    <property type="entry name" value="RAS GTPASE-ACTIVATING PROTEINS"/>
    <property type="match status" value="1"/>
</dbReference>
<dbReference type="InterPro" id="IPR035892">
    <property type="entry name" value="C2_domain_sf"/>
</dbReference>
<evidence type="ECO:0000313" key="4">
    <source>
        <dbReference type="EMBL" id="KNC47959.1"/>
    </source>
</evidence>
<dbReference type="Pfam" id="PF00616">
    <property type="entry name" value="RasGAP"/>
    <property type="match status" value="1"/>
</dbReference>
<keyword evidence="5" id="KW-1185">Reference proteome</keyword>
<dbReference type="GeneID" id="25563747"/>
<feature type="domain" description="C2" evidence="2">
    <location>
        <begin position="121"/>
        <end position="299"/>
    </location>
</feature>
<dbReference type="InterPro" id="IPR008936">
    <property type="entry name" value="Rho_GTPase_activation_prot"/>
</dbReference>
<dbReference type="PROSITE" id="PS50018">
    <property type="entry name" value="RAS_GTPASE_ACTIV_2"/>
    <property type="match status" value="1"/>
</dbReference>
<dbReference type="EMBL" id="GL349449">
    <property type="protein sequence ID" value="KNC47959.1"/>
    <property type="molecule type" value="Genomic_DNA"/>
</dbReference>
<dbReference type="InterPro" id="IPR001936">
    <property type="entry name" value="RasGAP_dom"/>
</dbReference>
<proteinExistence type="predicted"/>
<evidence type="ECO:0008006" key="6">
    <source>
        <dbReference type="Google" id="ProtNLM"/>
    </source>
</evidence>
<dbReference type="Gene3D" id="2.60.40.150">
    <property type="entry name" value="C2 domain"/>
    <property type="match status" value="2"/>
</dbReference>
<evidence type="ECO:0000259" key="3">
    <source>
        <dbReference type="PROSITE" id="PS50018"/>
    </source>
</evidence>
<dbReference type="eggNOG" id="KOG2059">
    <property type="taxonomic scope" value="Eukaryota"/>
</dbReference>
<dbReference type="GO" id="GO:0005096">
    <property type="term" value="F:GTPase activator activity"/>
    <property type="evidence" value="ECO:0007669"/>
    <property type="project" value="UniProtKB-KW"/>
</dbReference>
<dbReference type="OMA" id="VGCDKTR"/>
<feature type="domain" description="C2" evidence="2">
    <location>
        <begin position="1"/>
        <end position="112"/>
    </location>
</feature>
<evidence type="ECO:0000313" key="5">
    <source>
        <dbReference type="Proteomes" id="UP000054408"/>
    </source>
</evidence>
<dbReference type="PROSITE" id="PS00509">
    <property type="entry name" value="RAS_GTPASE_ACTIV_1"/>
    <property type="match status" value="1"/>
</dbReference>
<dbReference type="AlphaFoldDB" id="A0A0L0D6I1"/>
<name>A0A0L0D6I1_THETB</name>
<sequence length="795" mass="85014">MTDTACTVIETLHMRVAEGKNLLSSSSRFGTSRSPPAAKVTVSGLGTGAVVATRTAAPSCDPFFGEELSLTLGPDTSAVFVTVSDTNSARQLGVVKIPLAGLANNTAVEAWHPLAPFQTHISGELHLRMARISPTLVRVLIMAAVGLVGSDRSGLSDPYITVRAADAATADHDIVDAAPTSLSLSALTSSIAAPAAALINRATRVASRRSRSVSVDSASSSPDIPPPDRVFSTKVVRQTLDPVFDEEFTLDLEGLDLASTRIVFQLWDFDRVGHDDFLGLVVVPLSHLDADGAVLDGWFEVRDSPQDSLLATFRPTSFTGMPSSTSLGALRLRLRYHREYILPLPDYTAFWIAVHAHDLEPLTSLADVSHDRDDLATALVKAWAAQGELYSRLPAVITNHLTKHTPDPSVIFRSNSLASKVIDMLFQLSGAHYLKSTLESAVAATYAVPAADWLAPHSAGSIWSSQPARAGLVKLLKRYLGAILDSASKLPAVCSFVLARLHDSANAVFPNLAPAIGTTAVVAFVILRFLAAAILSPSLWHLAPDLPSPHHARVFAALSKAVMRLGAFTPFDASADLAFLNPVLNAHHERTRAFLAATACYADAAPLGSQLARTRPLGSMPAINPARELNKVAEHAALCIPLLPTACRSRPWHPELLAAIDDLDARRRNELPHLTPQDAADLFAEAAAAATLASPHADADADAPPPPILSLEDIVRPRGEGAAPRRRRKRAARRRRIVAYQLDGQLVPPERLANPTHHASDLATASLLDRQIHSLEREVASDSLTLVHLKSDLPL</sequence>
<dbReference type="CDD" id="cd00030">
    <property type="entry name" value="C2"/>
    <property type="match status" value="1"/>
</dbReference>
<accession>A0A0L0D6I1</accession>
<dbReference type="InterPro" id="IPR039360">
    <property type="entry name" value="Ras_GTPase"/>
</dbReference>
<dbReference type="STRING" id="461836.A0A0L0D6I1"/>
<dbReference type="Gene3D" id="1.10.506.10">
    <property type="entry name" value="GTPase Activation - p120gap, domain 1"/>
    <property type="match status" value="2"/>
</dbReference>
<dbReference type="SMART" id="SM00239">
    <property type="entry name" value="C2"/>
    <property type="match status" value="2"/>
</dbReference>
<dbReference type="InterPro" id="IPR000008">
    <property type="entry name" value="C2_dom"/>
</dbReference>
<dbReference type="RefSeq" id="XP_013758976.1">
    <property type="nucleotide sequence ID" value="XM_013903522.1"/>
</dbReference>
<dbReference type="CDD" id="cd04519">
    <property type="entry name" value="RasGAP"/>
    <property type="match status" value="1"/>
</dbReference>
<dbReference type="PANTHER" id="PTHR10194:SF60">
    <property type="entry name" value="RAS GTPASE-ACTIVATING PROTEIN RASKOL"/>
    <property type="match status" value="1"/>
</dbReference>
<dbReference type="PROSITE" id="PS50004">
    <property type="entry name" value="C2"/>
    <property type="match status" value="2"/>
</dbReference>
<gene>
    <name evidence="4" type="ORF">AMSG_04193</name>
</gene>
<dbReference type="SMART" id="SM00323">
    <property type="entry name" value="RasGAP"/>
    <property type="match status" value="1"/>
</dbReference>
<evidence type="ECO:0000256" key="1">
    <source>
        <dbReference type="ARBA" id="ARBA00022468"/>
    </source>
</evidence>
<dbReference type="Pfam" id="PF00168">
    <property type="entry name" value="C2"/>
    <property type="match status" value="2"/>
</dbReference>
<keyword evidence="1" id="KW-0343">GTPase activation</keyword>
<reference evidence="4 5" key="1">
    <citation type="submission" date="2010-05" db="EMBL/GenBank/DDBJ databases">
        <title>The Genome Sequence of Thecamonas trahens ATCC 50062.</title>
        <authorList>
            <consortium name="The Broad Institute Genome Sequencing Platform"/>
            <person name="Russ C."/>
            <person name="Cuomo C."/>
            <person name="Shea T."/>
            <person name="Young S.K."/>
            <person name="Zeng Q."/>
            <person name="Koehrsen M."/>
            <person name="Haas B."/>
            <person name="Borodovsky M."/>
            <person name="Guigo R."/>
            <person name="Alvarado L."/>
            <person name="Berlin A."/>
            <person name="Bochicchio J."/>
            <person name="Borenstein D."/>
            <person name="Chapman S."/>
            <person name="Chen Z."/>
            <person name="Freedman E."/>
            <person name="Gellesch M."/>
            <person name="Goldberg J."/>
            <person name="Griggs A."/>
            <person name="Gujja S."/>
            <person name="Heilman E."/>
            <person name="Heiman D."/>
            <person name="Hepburn T."/>
            <person name="Howarth C."/>
            <person name="Jen D."/>
            <person name="Larson L."/>
            <person name="Mehta T."/>
            <person name="Park D."/>
            <person name="Pearson M."/>
            <person name="Roberts A."/>
            <person name="Saif S."/>
            <person name="Shenoy N."/>
            <person name="Sisk P."/>
            <person name="Stolte C."/>
            <person name="Sykes S."/>
            <person name="Thomson T."/>
            <person name="Walk T."/>
            <person name="White J."/>
            <person name="Yandava C."/>
            <person name="Burger G."/>
            <person name="Gray M.W."/>
            <person name="Holland P.W.H."/>
            <person name="King N."/>
            <person name="Lang F.B.F."/>
            <person name="Roger A.J."/>
            <person name="Ruiz-Trillo I."/>
            <person name="Lander E."/>
            <person name="Nusbaum C."/>
        </authorList>
    </citation>
    <scope>NUCLEOTIDE SEQUENCE [LARGE SCALE GENOMIC DNA]</scope>
    <source>
        <strain evidence="4 5">ATCC 50062</strain>
    </source>
</reference>